<evidence type="ECO:0000256" key="1">
    <source>
        <dbReference type="SAM" id="MobiDB-lite"/>
    </source>
</evidence>
<dbReference type="SUPFAM" id="SSF49265">
    <property type="entry name" value="Fibronectin type III"/>
    <property type="match status" value="1"/>
</dbReference>
<keyword evidence="2" id="KW-0472">Membrane</keyword>
<keyword evidence="2" id="KW-1133">Transmembrane helix</keyword>
<evidence type="ECO:0000313" key="4">
    <source>
        <dbReference type="EMBL" id="CAB4888465.1"/>
    </source>
</evidence>
<dbReference type="Pfam" id="PF17963">
    <property type="entry name" value="Big_9"/>
    <property type="match status" value="5"/>
</dbReference>
<dbReference type="Gene3D" id="2.60.40.10">
    <property type="entry name" value="Immunoglobulins"/>
    <property type="match status" value="1"/>
</dbReference>
<dbReference type="CDD" id="cd00063">
    <property type="entry name" value="FN3"/>
    <property type="match status" value="1"/>
</dbReference>
<protein>
    <submittedName>
        <fullName evidence="4">Unannotated protein</fullName>
    </submittedName>
</protein>
<feature type="transmembrane region" description="Helical" evidence="2">
    <location>
        <begin position="12"/>
        <end position="34"/>
    </location>
</feature>
<evidence type="ECO:0000256" key="2">
    <source>
        <dbReference type="SAM" id="Phobius"/>
    </source>
</evidence>
<dbReference type="Pfam" id="PF00041">
    <property type="entry name" value="fn3"/>
    <property type="match status" value="1"/>
</dbReference>
<sequence length="1859" mass="191943">MTDTVTPRRRFGRFVPVGIAIVAVSALITGIAVASGFTAARVETTDGAVWITSMDREALGRANTRIQQLGSIVGTQTELIDVVQSTQAVYLLDDSKHTITPVDERTNTLLTPIALPAGVTDVTMTDRFVVAHASETGDVWVVPLAAVSTFDARSPARLSVGPASQIAVEPGGLLVGVSLKDSTVTVVDIGTADAPSTVDLPQKLSLDQVSVTLAGQAWAVLDAAAGHLYLPGRDVDLAATTGPTTQGILAQPSADATDVIVAYANGLAQVTMGGTVSSLMSQANLGRPAPPRTQNSCIYAAWSGGQVWSRCPGMAAAISDAEGMLGTARLSIRERGGVLALNDVQTGTAWTLQDGVHLIDNWDELIRDQTTAQTVVADDSGTQTVDPQPQPPVARDDSLGARAGRITYLPVLLNDFDPNGDVLVITDVTPVAPALGTVDIAPDRTSLRLALAPTASGVFSFGYSIDDGRGGEASARVTVTVRAESENSAPVQVRQTQADVASGGQTTLSVLGDWVDPEGDPIHVVQATTGSGVVTFTPGGRLSFIDSGASSTQARIDLEVSDGRASGYGTISISVKPGSVVPITAEPYAVLAYTDEPIRISPSDHVRGGSSAVSLTGVPGVRGLDIVGHFDDFAFSVTAARTGTYYVSYAVSDGRTNGSGLVRVDVVNRPAVGAAPVTAPHQVVVGLQQSRTIDVTATDVDPAGGVLVVTGLTSGAVTPEVRAEVVDYHIIRVTLLRPLSGVHVITYRVSNGSSSAEGQVAVVEAPAPTMSLPPIAVPDAVTVRAGNVVNIPVLANDIHPSGGVLTLAPILDQQVPEGAGLLFATATQLRYLAPEQPGTYSAAYRVVADNGAWATGIVSITVRPRDAASNRAPQPAAITARVVAGTTVRIPVELAGVDPDGDNVQLAGLASNPTKGAVTSVGADWIEYEAGPYSSETDNFTYSVIDGFGAVAVGNIRVGITPETTGSSSPTASPDTVVVRPGRTIVVDPLANDSDPGQRPLTVTSVQPTTPSVTATVSSNLVTITVPDAPGTYGILYEISNDLAGTASSFITIDVRADAPLNAPVLSDTLVPLSDILTRSDIDVDAFANSFWADGDIRALTPQLVAGYPGAARVEAAGKIRVTVQQKSQVIPFSVSHPDDPSIVSYAFIWVPGTDDARPQVKRDAKPLTVSSEKTIRININDYVTAAAGKQVRLTSPDTVRATHANGESLVIDDTTLTFTSENLYFGPASLSFEVTDGTSGDDPAGRRAVIVLPIQVTPRGNQPPILQDTQIELEPDSSKQIDLVKITRYPYARNVGELTYRLRGATDGITTKLDGTVLTITAAPGAAKGSRLALEVTPSDAENEGKPGTVVISIVASTRPIAVPQSDRVTVRRGSAVEVDVLANDQASNPFPDTPLRVIAVRGTDTADLPAGVTVVPSPDKSRLNVVVAESASASDITLQYEVADATNDPDRYAWGVIAISIQDVPDAPTVPTRAAGFVNGELTLTWGAPAGNNSPITEYLVTSDGGYTRTCGSTVCTLVGLPTGTKSRFSVVAVNGIGRSPASPWSDPLGADLAPPAPATVTAAVVPFSGARPAGGGVNVSWSAVTAPAGASAITEYRIEIFEEGNLVADLRAAASATSLLTYWGRAGAAYFARVSAINAADTADWNWQTSSTITAAGPPIWGGGLSVDAGGAHVNWASADRQGSPEAPTYYVWRSTSELSAACPSDPAAGATGSTAETSWTDTTPLADGTYWFAVFARTPWGCAGDVTSVTVTTTPGKASYDQATLTARDATTTRISVVGPTVDRAASIVAIWQVLVAGTWQELIPDPATTSTFTLDALTTGLSNPFTVVIRGCTAENVCGVEGGSTAIDVPTFGG</sequence>
<feature type="domain" description="Fibronectin type-III" evidence="3">
    <location>
        <begin position="1466"/>
        <end position="1558"/>
    </location>
</feature>
<dbReference type="InterPro" id="IPR013783">
    <property type="entry name" value="Ig-like_fold"/>
</dbReference>
<dbReference type="InterPro" id="IPR003961">
    <property type="entry name" value="FN3_dom"/>
</dbReference>
<reference evidence="4" key="1">
    <citation type="submission" date="2020-05" db="EMBL/GenBank/DDBJ databases">
        <authorList>
            <person name="Chiriac C."/>
            <person name="Salcher M."/>
            <person name="Ghai R."/>
            <person name="Kavagutti S V."/>
        </authorList>
    </citation>
    <scope>NUCLEOTIDE SEQUENCE</scope>
</reference>
<proteinExistence type="predicted"/>
<organism evidence="4">
    <name type="scientific">freshwater metagenome</name>
    <dbReference type="NCBI Taxonomy" id="449393"/>
    <lineage>
        <taxon>unclassified sequences</taxon>
        <taxon>metagenomes</taxon>
        <taxon>ecological metagenomes</taxon>
    </lineage>
</organism>
<gene>
    <name evidence="4" type="ORF">UFOPK3516_00145</name>
</gene>
<dbReference type="SMART" id="SM00060">
    <property type="entry name" value="FN3"/>
    <property type="match status" value="3"/>
</dbReference>
<dbReference type="InterPro" id="IPR036116">
    <property type="entry name" value="FN3_sf"/>
</dbReference>
<keyword evidence="2" id="KW-0812">Transmembrane</keyword>
<evidence type="ECO:0000259" key="3">
    <source>
        <dbReference type="PROSITE" id="PS50853"/>
    </source>
</evidence>
<dbReference type="PROSITE" id="PS50853">
    <property type="entry name" value="FN3"/>
    <property type="match status" value="1"/>
</dbReference>
<feature type="region of interest" description="Disordered" evidence="1">
    <location>
        <begin position="378"/>
        <end position="398"/>
    </location>
</feature>
<accession>A0A6J7F4N4</accession>
<name>A0A6J7F4N4_9ZZZZ</name>
<dbReference type="EMBL" id="CAFBMB010000005">
    <property type="protein sequence ID" value="CAB4888465.1"/>
    <property type="molecule type" value="Genomic_DNA"/>
</dbReference>